<evidence type="ECO:0000256" key="4">
    <source>
        <dbReference type="ARBA" id="ARBA00022898"/>
    </source>
</evidence>
<dbReference type="EMBL" id="BARW01024418">
    <property type="protein sequence ID" value="GAI91631.1"/>
    <property type="molecule type" value="Genomic_DNA"/>
</dbReference>
<dbReference type="InterPro" id="IPR005814">
    <property type="entry name" value="Aminotrans_3"/>
</dbReference>
<gene>
    <name evidence="5" type="ORF">S12H4_40259</name>
</gene>
<sequence length="263" mass="28331">DSREYLDFVGGWAVDSLGHCHPVVVEAVTEQVQTLIQASNQFYTVPQIRLAELLVQNSCLDKVFFCNSGAEANEGAVKLARRYGKLYLNGAYEIITTFNSFHGRTLAMVAATGQAKFQQSYLPLPAGFVNVEYNSVDVIKAATNSQTCAVMLEPVQGEGGVNLPSDNYLTAVRRWCDQKGILLILDEIQTGMGRMGTLFAYEQYGIEPDIMTLAKGLASGIPIGAILAKDKASVFTPGEHGSTFGGNPVACAAGYATLKFIID</sequence>
<dbReference type="SUPFAM" id="SSF53383">
    <property type="entry name" value="PLP-dependent transferases"/>
    <property type="match status" value="1"/>
</dbReference>
<accession>X1TJV0</accession>
<dbReference type="FunFam" id="3.40.640.10:FF:000004">
    <property type="entry name" value="Acetylornithine aminotransferase"/>
    <property type="match status" value="1"/>
</dbReference>
<dbReference type="Gene3D" id="3.90.1150.10">
    <property type="entry name" value="Aspartate Aminotransferase, domain 1"/>
    <property type="match status" value="1"/>
</dbReference>
<name>X1TJV0_9ZZZZ</name>
<dbReference type="PANTHER" id="PTHR11986:SF79">
    <property type="entry name" value="ACETYLORNITHINE AMINOTRANSFERASE, MITOCHONDRIAL"/>
    <property type="match status" value="1"/>
</dbReference>
<comment type="cofactor">
    <cofactor evidence="1">
        <name>pyridoxal 5'-phosphate</name>
        <dbReference type="ChEBI" id="CHEBI:597326"/>
    </cofactor>
</comment>
<keyword evidence="2" id="KW-0032">Aminotransferase</keyword>
<organism evidence="5">
    <name type="scientific">marine sediment metagenome</name>
    <dbReference type="NCBI Taxonomy" id="412755"/>
    <lineage>
        <taxon>unclassified sequences</taxon>
        <taxon>metagenomes</taxon>
        <taxon>ecological metagenomes</taxon>
    </lineage>
</organism>
<keyword evidence="3" id="KW-0808">Transferase</keyword>
<dbReference type="CDD" id="cd00610">
    <property type="entry name" value="OAT_like"/>
    <property type="match status" value="1"/>
</dbReference>
<evidence type="ECO:0000313" key="5">
    <source>
        <dbReference type="EMBL" id="GAI91631.1"/>
    </source>
</evidence>
<proteinExistence type="predicted"/>
<comment type="caution">
    <text evidence="5">The sequence shown here is derived from an EMBL/GenBank/DDBJ whole genome shotgun (WGS) entry which is preliminary data.</text>
</comment>
<dbReference type="GO" id="GO:0030170">
    <property type="term" value="F:pyridoxal phosphate binding"/>
    <property type="evidence" value="ECO:0007669"/>
    <property type="project" value="InterPro"/>
</dbReference>
<evidence type="ECO:0000256" key="1">
    <source>
        <dbReference type="ARBA" id="ARBA00001933"/>
    </source>
</evidence>
<evidence type="ECO:0000256" key="3">
    <source>
        <dbReference type="ARBA" id="ARBA00022679"/>
    </source>
</evidence>
<dbReference type="AlphaFoldDB" id="X1TJV0"/>
<dbReference type="PROSITE" id="PS00600">
    <property type="entry name" value="AA_TRANSFER_CLASS_3"/>
    <property type="match status" value="1"/>
</dbReference>
<dbReference type="InterPro" id="IPR049704">
    <property type="entry name" value="Aminotrans_3_PPA_site"/>
</dbReference>
<feature type="non-terminal residue" evidence="5">
    <location>
        <position position="1"/>
    </location>
</feature>
<dbReference type="InterPro" id="IPR015422">
    <property type="entry name" value="PyrdxlP-dep_Trfase_small"/>
</dbReference>
<dbReference type="InterPro" id="IPR015421">
    <property type="entry name" value="PyrdxlP-dep_Trfase_major"/>
</dbReference>
<protein>
    <recommendedName>
        <fullName evidence="6">Aspartate aminotransferase family protein</fullName>
    </recommendedName>
</protein>
<reference evidence="5" key="1">
    <citation type="journal article" date="2014" name="Front. Microbiol.">
        <title>High frequency of phylogenetically diverse reductive dehalogenase-homologous genes in deep subseafloor sedimentary metagenomes.</title>
        <authorList>
            <person name="Kawai M."/>
            <person name="Futagami T."/>
            <person name="Toyoda A."/>
            <person name="Takaki Y."/>
            <person name="Nishi S."/>
            <person name="Hori S."/>
            <person name="Arai W."/>
            <person name="Tsubouchi T."/>
            <person name="Morono Y."/>
            <person name="Uchiyama I."/>
            <person name="Ito T."/>
            <person name="Fujiyama A."/>
            <person name="Inagaki F."/>
            <person name="Takami H."/>
        </authorList>
    </citation>
    <scope>NUCLEOTIDE SEQUENCE</scope>
    <source>
        <strain evidence="5">Expedition CK06-06</strain>
    </source>
</reference>
<dbReference type="Gene3D" id="3.40.640.10">
    <property type="entry name" value="Type I PLP-dependent aspartate aminotransferase-like (Major domain)"/>
    <property type="match status" value="1"/>
</dbReference>
<feature type="non-terminal residue" evidence="5">
    <location>
        <position position="263"/>
    </location>
</feature>
<keyword evidence="4" id="KW-0663">Pyridoxal phosphate</keyword>
<evidence type="ECO:0008006" key="6">
    <source>
        <dbReference type="Google" id="ProtNLM"/>
    </source>
</evidence>
<dbReference type="Pfam" id="PF00202">
    <property type="entry name" value="Aminotran_3"/>
    <property type="match status" value="1"/>
</dbReference>
<dbReference type="PANTHER" id="PTHR11986">
    <property type="entry name" value="AMINOTRANSFERASE CLASS III"/>
    <property type="match status" value="1"/>
</dbReference>
<dbReference type="GO" id="GO:0008483">
    <property type="term" value="F:transaminase activity"/>
    <property type="evidence" value="ECO:0007669"/>
    <property type="project" value="UniProtKB-KW"/>
</dbReference>
<dbReference type="GO" id="GO:0042802">
    <property type="term" value="F:identical protein binding"/>
    <property type="evidence" value="ECO:0007669"/>
    <property type="project" value="TreeGrafter"/>
</dbReference>
<evidence type="ECO:0000256" key="2">
    <source>
        <dbReference type="ARBA" id="ARBA00022576"/>
    </source>
</evidence>
<dbReference type="InterPro" id="IPR050103">
    <property type="entry name" value="Class-III_PLP-dep_AT"/>
</dbReference>
<dbReference type="InterPro" id="IPR015424">
    <property type="entry name" value="PyrdxlP-dep_Trfase"/>
</dbReference>